<feature type="transmembrane region" description="Helical" evidence="1">
    <location>
        <begin position="162"/>
        <end position="181"/>
    </location>
</feature>
<accession>N8Q9R9</accession>
<keyword evidence="1" id="KW-0472">Membrane</keyword>
<gene>
    <name evidence="2" type="ORF">F994_02784</name>
</gene>
<feature type="transmembrane region" description="Helical" evidence="1">
    <location>
        <begin position="74"/>
        <end position="95"/>
    </location>
</feature>
<evidence type="ECO:0000313" key="2">
    <source>
        <dbReference type="EMBL" id="ENU18657.1"/>
    </source>
</evidence>
<name>N8Q9R9_9GAMM</name>
<dbReference type="AlphaFoldDB" id="N8Q9R9"/>
<evidence type="ECO:0000313" key="3">
    <source>
        <dbReference type="Proteomes" id="UP000013086"/>
    </source>
</evidence>
<keyword evidence="1" id="KW-1133">Transmembrane helix</keyword>
<feature type="transmembrane region" description="Helical" evidence="1">
    <location>
        <begin position="49"/>
        <end position="68"/>
    </location>
</feature>
<evidence type="ECO:0000256" key="1">
    <source>
        <dbReference type="SAM" id="Phobius"/>
    </source>
</evidence>
<comment type="caution">
    <text evidence="2">The sequence shown here is derived from an EMBL/GenBank/DDBJ whole genome shotgun (WGS) entry which is preliminary data.</text>
</comment>
<organism evidence="2 3">
    <name type="scientific">Acinetobacter bohemicus ANC 3994</name>
    <dbReference type="NCBI Taxonomy" id="1217715"/>
    <lineage>
        <taxon>Bacteria</taxon>
        <taxon>Pseudomonadati</taxon>
        <taxon>Pseudomonadota</taxon>
        <taxon>Gammaproteobacteria</taxon>
        <taxon>Moraxellales</taxon>
        <taxon>Moraxellaceae</taxon>
        <taxon>Acinetobacter</taxon>
    </lineage>
</organism>
<dbReference type="RefSeq" id="WP_004649389.1">
    <property type="nucleotide sequence ID" value="NZ_KB849166.1"/>
</dbReference>
<dbReference type="HOGENOM" id="CLU_109229_1_0_6"/>
<reference evidence="2 3" key="1">
    <citation type="submission" date="2013-02" db="EMBL/GenBank/DDBJ databases">
        <title>The Genome Sequence of Acinetobacter sp. ANC 3994.</title>
        <authorList>
            <consortium name="The Broad Institute Genome Sequencing Platform"/>
            <consortium name="The Broad Institute Genome Sequencing Center for Infectious Disease"/>
            <person name="Cerqueira G."/>
            <person name="Feldgarden M."/>
            <person name="Courvalin P."/>
            <person name="Perichon B."/>
            <person name="Grillot-Courvalin C."/>
            <person name="Clermont D."/>
            <person name="Rocha E."/>
            <person name="Yoon E.-J."/>
            <person name="Nemec A."/>
            <person name="Walker B."/>
            <person name="Young S.K."/>
            <person name="Zeng Q."/>
            <person name="Gargeya S."/>
            <person name="Fitzgerald M."/>
            <person name="Haas B."/>
            <person name="Abouelleil A."/>
            <person name="Alvarado L."/>
            <person name="Arachchi H.M."/>
            <person name="Berlin A.M."/>
            <person name="Chapman S.B."/>
            <person name="Dewar J."/>
            <person name="Goldberg J."/>
            <person name="Griggs A."/>
            <person name="Gujja S."/>
            <person name="Hansen M."/>
            <person name="Howarth C."/>
            <person name="Imamovic A."/>
            <person name="Larimer J."/>
            <person name="McCowan C."/>
            <person name="Murphy C."/>
            <person name="Neiman D."/>
            <person name="Pearson M."/>
            <person name="Priest M."/>
            <person name="Roberts A."/>
            <person name="Saif S."/>
            <person name="Shea T."/>
            <person name="Sisk P."/>
            <person name="Sykes S."/>
            <person name="Wortman J."/>
            <person name="Nusbaum C."/>
            <person name="Birren B."/>
        </authorList>
    </citation>
    <scope>NUCLEOTIDE SEQUENCE [LARGE SCALE GENOMIC DNA]</scope>
    <source>
        <strain evidence="2 3">ANC 3994</strain>
    </source>
</reference>
<protein>
    <submittedName>
        <fullName evidence="2">Uncharacterized protein</fullName>
    </submittedName>
</protein>
<sequence>MVKKTSEEIEEKEAELHTEKLKFLYEFQCEQYDIVKAQTVRLDDKAAKYLTFVAIVMATLGIISRYYFFEISKYNFFSIASVVFLALAFAVILNISRLLFSSLKVTEVFKLATGQEMNNYISKSKLDEVYEGLSNDLSEINNSYTSSLANKKEILENAYKETAFLGIVLVLLLVSIMIDLYTRDVKPIKSTTTTCIVDLSNHNDEHNTKTTTTTCSTTAH</sequence>
<keyword evidence="1" id="KW-0812">Transmembrane</keyword>
<proteinExistence type="predicted"/>
<dbReference type="EMBL" id="APOH01000021">
    <property type="protein sequence ID" value="ENU18657.1"/>
    <property type="molecule type" value="Genomic_DNA"/>
</dbReference>
<dbReference type="Proteomes" id="UP000013086">
    <property type="component" value="Unassembled WGS sequence"/>
</dbReference>
<dbReference type="PATRIC" id="fig|1217715.3.peg.2722"/>